<evidence type="ECO:0000313" key="3">
    <source>
        <dbReference type="Proteomes" id="UP000076088"/>
    </source>
</evidence>
<dbReference type="Pfam" id="PF13692">
    <property type="entry name" value="Glyco_trans_1_4"/>
    <property type="match status" value="1"/>
</dbReference>
<evidence type="ECO:0000259" key="1">
    <source>
        <dbReference type="Pfam" id="PF13477"/>
    </source>
</evidence>
<organism evidence="2 3">
    <name type="scientific">Sphingopyxis macrogoltabida</name>
    <name type="common">Sphingomonas macrogoltabidus</name>
    <dbReference type="NCBI Taxonomy" id="33050"/>
    <lineage>
        <taxon>Bacteria</taxon>
        <taxon>Pseudomonadati</taxon>
        <taxon>Pseudomonadota</taxon>
        <taxon>Alphaproteobacteria</taxon>
        <taxon>Sphingomonadales</taxon>
        <taxon>Sphingomonadaceae</taxon>
        <taxon>Sphingopyxis</taxon>
    </lineage>
</organism>
<dbReference type="PANTHER" id="PTHR12526:SF638">
    <property type="entry name" value="SPORE COAT PROTEIN SA"/>
    <property type="match status" value="1"/>
</dbReference>
<dbReference type="SUPFAM" id="SSF53756">
    <property type="entry name" value="UDP-Glycosyltransferase/glycogen phosphorylase"/>
    <property type="match status" value="1"/>
</dbReference>
<name>A0AAC9AXS7_SPHMC</name>
<dbReference type="InterPro" id="IPR028098">
    <property type="entry name" value="Glyco_trans_4-like_N"/>
</dbReference>
<evidence type="ECO:0000313" key="2">
    <source>
        <dbReference type="EMBL" id="AMU91882.1"/>
    </source>
</evidence>
<dbReference type="AlphaFoldDB" id="A0AAC9AXS7"/>
<dbReference type="CDD" id="cd03808">
    <property type="entry name" value="GT4_CapM-like"/>
    <property type="match status" value="1"/>
</dbReference>
<dbReference type="Proteomes" id="UP000076088">
    <property type="component" value="Chromosome"/>
</dbReference>
<gene>
    <name evidence="2" type="ORF">ATM17_22995</name>
</gene>
<dbReference type="PANTHER" id="PTHR12526">
    <property type="entry name" value="GLYCOSYLTRANSFERASE"/>
    <property type="match status" value="1"/>
</dbReference>
<keyword evidence="3" id="KW-1185">Reference proteome</keyword>
<reference evidence="3" key="1">
    <citation type="submission" date="2015-11" db="EMBL/GenBank/DDBJ databases">
        <title>Complete genome sequence of a polyethylene-glycol degrader Sphingopyxis macrogoltabida 203N (NBRC 111659).</title>
        <authorList>
            <person name="Yoshiyuki O."/>
            <person name="Shouta N."/>
            <person name="Nagata Y."/>
            <person name="Numata M."/>
            <person name="Tsuchikane K."/>
            <person name="Hosoyama A."/>
            <person name="Yamazoe A."/>
            <person name="Tsuda M."/>
            <person name="Fujita N."/>
            <person name="Kawai F."/>
        </authorList>
    </citation>
    <scope>NUCLEOTIDE SEQUENCE [LARGE SCALE GENOMIC DNA]</scope>
    <source>
        <strain evidence="3">203N</strain>
    </source>
</reference>
<dbReference type="GO" id="GO:0016757">
    <property type="term" value="F:glycosyltransferase activity"/>
    <property type="evidence" value="ECO:0007669"/>
    <property type="project" value="UniProtKB-ARBA"/>
</dbReference>
<dbReference type="Gene3D" id="3.40.50.2000">
    <property type="entry name" value="Glycogen Phosphorylase B"/>
    <property type="match status" value="2"/>
</dbReference>
<proteinExistence type="predicted"/>
<reference evidence="2 3" key="2">
    <citation type="journal article" date="2016" name="Genome Announc.">
        <title>Complete Genome Sequence of Sphingopyxis macrogoltabida Strain 203N (NBRC 111659), a Polyethylene Glycol Degrader.</title>
        <authorList>
            <person name="Ohtsubo Y."/>
            <person name="Nonoyama S."/>
            <person name="Nagata Y."/>
            <person name="Numata M."/>
            <person name="Tsuchikane K."/>
            <person name="Hosoyama A."/>
            <person name="Yamazoe A."/>
            <person name="Tsuda M."/>
            <person name="Fujita N."/>
            <person name="Kawai F."/>
        </authorList>
    </citation>
    <scope>NUCLEOTIDE SEQUENCE [LARGE SCALE GENOMIC DNA]</scope>
    <source>
        <strain evidence="2 3">203N</strain>
    </source>
</reference>
<dbReference type="Pfam" id="PF13477">
    <property type="entry name" value="Glyco_trans_4_2"/>
    <property type="match status" value="1"/>
</dbReference>
<feature type="domain" description="Glycosyltransferase subfamily 4-like N-terminal" evidence="1">
    <location>
        <begin position="26"/>
        <end position="148"/>
    </location>
</feature>
<accession>A0AAC9AXS7</accession>
<sequence>MAATGSLRRKNHKGQRRAMQVSDKSILFFVGDAPFFVSHRLNLVSGAVAHGYRVTVACPNHPAAIETIRANGADWAEWQVNRGGTSIFGEAVSLLRAFYIIRRIRPTLIHAIAIKCILHAGIASKFLDVPIVGAVSGLGYVYTGSGGGVKGVLRRAINKFMNFGLNRRNASFIFQNGDDARMVEYAGLDRVSVYRIGGSGVDLGKITMRPHPTGAATIVGLPARLLRDKGVYEYIEAARILHRRGRDARFLLIGDPDRTNPTSVKPIELDAWVAEGVVEWIPYTADIASALAALHVVALPSYREGFPKTLIDAAAAGRASVTSDVPGCRDAIIEDVTGLLCPAKNSDALADAIDQLIRDRALCISMGIAARAHAENNFDLDRVTRRHLEIYQERIKAY</sequence>
<protein>
    <recommendedName>
        <fullName evidence="1">Glycosyltransferase subfamily 4-like N-terminal domain-containing protein</fullName>
    </recommendedName>
</protein>
<dbReference type="EMBL" id="CP013344">
    <property type="protein sequence ID" value="AMU91882.1"/>
    <property type="molecule type" value="Genomic_DNA"/>
</dbReference>